<gene>
    <name evidence="2" type="ORF">M5D96_012284</name>
</gene>
<dbReference type="Proteomes" id="UP001059596">
    <property type="component" value="Unassembled WGS sequence"/>
</dbReference>
<name>A0A9Q0BJM3_9MUSC</name>
<evidence type="ECO:0000313" key="3">
    <source>
        <dbReference type="Proteomes" id="UP001059596"/>
    </source>
</evidence>
<comment type="caution">
    <text evidence="2">The sequence shown here is derived from an EMBL/GenBank/DDBJ whole genome shotgun (WGS) entry which is preliminary data.</text>
</comment>
<keyword evidence="3" id="KW-1185">Reference proteome</keyword>
<feature type="region of interest" description="Disordered" evidence="1">
    <location>
        <begin position="1"/>
        <end position="37"/>
    </location>
</feature>
<accession>A0A9Q0BJM3</accession>
<dbReference type="AlphaFoldDB" id="A0A9Q0BJM3"/>
<evidence type="ECO:0000256" key="1">
    <source>
        <dbReference type="SAM" id="MobiDB-lite"/>
    </source>
</evidence>
<dbReference type="EMBL" id="JAMKOV010000053">
    <property type="protein sequence ID" value="KAI8034937.1"/>
    <property type="molecule type" value="Genomic_DNA"/>
</dbReference>
<reference evidence="2" key="1">
    <citation type="journal article" date="2023" name="Genome Biol. Evol.">
        <title>Long-read-based Genome Assembly of Drosophila gunungcola Reveals Fewer Chemosensory Genes in Flower-breeding Species.</title>
        <authorList>
            <person name="Negi A."/>
            <person name="Liao B.Y."/>
            <person name="Yeh S.D."/>
        </authorList>
    </citation>
    <scope>NUCLEOTIDE SEQUENCE</scope>
    <source>
        <strain evidence="2">Sukarami</strain>
    </source>
</reference>
<feature type="region of interest" description="Disordered" evidence="1">
    <location>
        <begin position="55"/>
        <end position="83"/>
    </location>
</feature>
<sequence length="83" mass="9294">MEEPTPQTEEPKQKQKQQHKYYNANRAQKAGGNTAYGQHPVRLQFSIRSVVAAVKGKSQPSNSPEQAEKKSGKVLSVRVSETW</sequence>
<proteinExistence type="predicted"/>
<evidence type="ECO:0000313" key="2">
    <source>
        <dbReference type="EMBL" id="KAI8034937.1"/>
    </source>
</evidence>
<organism evidence="2 3">
    <name type="scientific">Drosophila gunungcola</name>
    <name type="common">fruit fly</name>
    <dbReference type="NCBI Taxonomy" id="103775"/>
    <lineage>
        <taxon>Eukaryota</taxon>
        <taxon>Metazoa</taxon>
        <taxon>Ecdysozoa</taxon>
        <taxon>Arthropoda</taxon>
        <taxon>Hexapoda</taxon>
        <taxon>Insecta</taxon>
        <taxon>Pterygota</taxon>
        <taxon>Neoptera</taxon>
        <taxon>Endopterygota</taxon>
        <taxon>Diptera</taxon>
        <taxon>Brachycera</taxon>
        <taxon>Muscomorpha</taxon>
        <taxon>Ephydroidea</taxon>
        <taxon>Drosophilidae</taxon>
        <taxon>Drosophila</taxon>
        <taxon>Sophophora</taxon>
    </lineage>
</organism>
<protein>
    <submittedName>
        <fullName evidence="2">Uncharacterized protein</fullName>
    </submittedName>
</protein>